<dbReference type="GO" id="GO:0006508">
    <property type="term" value="P:proteolysis"/>
    <property type="evidence" value="ECO:0007669"/>
    <property type="project" value="UniProtKB-KW"/>
</dbReference>
<dbReference type="CDD" id="cd04852">
    <property type="entry name" value="Peptidases_S8_3"/>
    <property type="match status" value="1"/>
</dbReference>
<feature type="active site" description="Charge relay system" evidence="6 7">
    <location>
        <position position="227"/>
    </location>
</feature>
<accession>A0A0K9PNX6</accession>
<dbReference type="InterPro" id="IPR010259">
    <property type="entry name" value="S8pro/Inhibitor_I9"/>
</dbReference>
<feature type="active site" description="Charge relay system" evidence="6 7">
    <location>
        <position position="141"/>
    </location>
</feature>
<dbReference type="OrthoDB" id="206201at2759"/>
<dbReference type="Pfam" id="PF17766">
    <property type="entry name" value="fn3_6"/>
    <property type="match status" value="1"/>
</dbReference>
<dbReference type="Gene3D" id="2.60.40.2310">
    <property type="match status" value="1"/>
</dbReference>
<keyword evidence="3 9" id="KW-0732">Signal</keyword>
<evidence type="ECO:0000259" key="11">
    <source>
        <dbReference type="Pfam" id="PF02225"/>
    </source>
</evidence>
<organism evidence="14 15">
    <name type="scientific">Zostera marina</name>
    <name type="common">Eelgrass</name>
    <dbReference type="NCBI Taxonomy" id="29655"/>
    <lineage>
        <taxon>Eukaryota</taxon>
        <taxon>Viridiplantae</taxon>
        <taxon>Streptophyta</taxon>
        <taxon>Embryophyta</taxon>
        <taxon>Tracheophyta</taxon>
        <taxon>Spermatophyta</taxon>
        <taxon>Magnoliopsida</taxon>
        <taxon>Liliopsida</taxon>
        <taxon>Zosteraceae</taxon>
        <taxon>Zostera</taxon>
    </lineage>
</organism>
<dbReference type="PRINTS" id="PR00723">
    <property type="entry name" value="SUBTILISIN"/>
</dbReference>
<dbReference type="FunFam" id="3.50.30.30:FF:000005">
    <property type="entry name" value="subtilisin-like protease SBT1.5"/>
    <property type="match status" value="1"/>
</dbReference>
<dbReference type="OMA" id="DWYTSQL"/>
<evidence type="ECO:0000256" key="2">
    <source>
        <dbReference type="ARBA" id="ARBA00022670"/>
    </source>
</evidence>
<comment type="caution">
    <text evidence="14">The sequence shown here is derived from an EMBL/GenBank/DDBJ whole genome shotgun (WGS) entry which is preliminary data.</text>
</comment>
<feature type="domain" description="Peptidase S8/S53" evidence="10">
    <location>
        <begin position="134"/>
        <end position="613"/>
    </location>
</feature>
<dbReference type="Pfam" id="PF02225">
    <property type="entry name" value="PA"/>
    <property type="match status" value="1"/>
</dbReference>
<evidence type="ECO:0000256" key="1">
    <source>
        <dbReference type="ARBA" id="ARBA00011073"/>
    </source>
</evidence>
<dbReference type="InterPro" id="IPR003137">
    <property type="entry name" value="PA_domain"/>
</dbReference>
<keyword evidence="2 7" id="KW-0645">Protease</keyword>
<feature type="domain" description="Inhibitor I9" evidence="12">
    <location>
        <begin position="25"/>
        <end position="103"/>
    </location>
</feature>
<comment type="similarity">
    <text evidence="1 7">Belongs to the peptidase S8 family.</text>
</comment>
<feature type="signal peptide" evidence="9">
    <location>
        <begin position="1"/>
        <end position="21"/>
    </location>
</feature>
<evidence type="ECO:0000256" key="4">
    <source>
        <dbReference type="ARBA" id="ARBA00022801"/>
    </source>
</evidence>
<protein>
    <submittedName>
        <fullName evidence="14">Subtilisin-like serine protease</fullName>
    </submittedName>
</protein>
<dbReference type="AlphaFoldDB" id="A0A0K9PNX6"/>
<dbReference type="InterPro" id="IPR036852">
    <property type="entry name" value="Peptidase_S8/S53_dom_sf"/>
</dbReference>
<gene>
    <name evidence="14" type="ORF">ZOSMA_202G00320</name>
</gene>
<dbReference type="InterPro" id="IPR023828">
    <property type="entry name" value="Peptidase_S8_Ser-AS"/>
</dbReference>
<evidence type="ECO:0000256" key="6">
    <source>
        <dbReference type="PIRSR" id="PIRSR615500-1"/>
    </source>
</evidence>
<feature type="compositionally biased region" description="Basic and acidic residues" evidence="8">
    <location>
        <begin position="209"/>
        <end position="228"/>
    </location>
</feature>
<evidence type="ECO:0000256" key="7">
    <source>
        <dbReference type="PROSITE-ProRule" id="PRU01240"/>
    </source>
</evidence>
<feature type="domain" description="PA" evidence="11">
    <location>
        <begin position="411"/>
        <end position="483"/>
    </location>
</feature>
<dbReference type="STRING" id="29655.A0A0K9PNX6"/>
<dbReference type="InterPro" id="IPR015500">
    <property type="entry name" value="Peptidase_S8_subtilisin-rel"/>
</dbReference>
<dbReference type="Gene3D" id="3.50.30.30">
    <property type="match status" value="1"/>
</dbReference>
<feature type="active site" description="Charge relay system" evidence="6 7">
    <location>
        <position position="568"/>
    </location>
</feature>
<keyword evidence="4 7" id="KW-0378">Hydrolase</keyword>
<dbReference type="SUPFAM" id="SSF52743">
    <property type="entry name" value="Subtilisin-like"/>
    <property type="match status" value="1"/>
</dbReference>
<dbReference type="Pfam" id="PF00082">
    <property type="entry name" value="Peptidase_S8"/>
    <property type="match status" value="1"/>
</dbReference>
<dbReference type="CDD" id="cd02120">
    <property type="entry name" value="PA_subtilisin_like"/>
    <property type="match status" value="1"/>
</dbReference>
<name>A0A0K9PNX6_ZOSMR</name>
<keyword evidence="5 7" id="KW-0720">Serine protease</keyword>
<dbReference type="Pfam" id="PF05922">
    <property type="entry name" value="Inhibitor_I9"/>
    <property type="match status" value="1"/>
</dbReference>
<evidence type="ECO:0000256" key="3">
    <source>
        <dbReference type="ARBA" id="ARBA00022729"/>
    </source>
</evidence>
<proteinExistence type="inferred from homology"/>
<dbReference type="Gene3D" id="3.40.50.200">
    <property type="entry name" value="Peptidase S8/S53 domain"/>
    <property type="match status" value="1"/>
</dbReference>
<dbReference type="GO" id="GO:0005576">
    <property type="term" value="C:extracellular region"/>
    <property type="evidence" value="ECO:0000318"/>
    <property type="project" value="GO_Central"/>
</dbReference>
<evidence type="ECO:0000256" key="5">
    <source>
        <dbReference type="ARBA" id="ARBA00022825"/>
    </source>
</evidence>
<keyword evidence="15" id="KW-1185">Reference proteome</keyword>
<dbReference type="FunFam" id="3.40.50.200:FF:000006">
    <property type="entry name" value="Subtilisin-like protease SBT1.5"/>
    <property type="match status" value="1"/>
</dbReference>
<dbReference type="GO" id="GO:0004252">
    <property type="term" value="F:serine-type endopeptidase activity"/>
    <property type="evidence" value="ECO:0000318"/>
    <property type="project" value="GO_Central"/>
</dbReference>
<feature type="region of interest" description="Disordered" evidence="8">
    <location>
        <begin position="209"/>
        <end position="237"/>
    </location>
</feature>
<dbReference type="InterPro" id="IPR037045">
    <property type="entry name" value="S8pro/Inhibitor_I9_sf"/>
</dbReference>
<dbReference type="Proteomes" id="UP000036987">
    <property type="component" value="Unassembled WGS sequence"/>
</dbReference>
<dbReference type="Gene3D" id="3.30.70.80">
    <property type="entry name" value="Peptidase S8 propeptide/proteinase inhibitor I9"/>
    <property type="match status" value="1"/>
</dbReference>
<evidence type="ECO:0000256" key="8">
    <source>
        <dbReference type="SAM" id="MobiDB-lite"/>
    </source>
</evidence>
<sequence>MTAPAICILFAVIIMVISVVCQKQTYIVHMDVLQKPEYHRTYEEWYSDHLQTLLSVDPTTHILYTYTTALYGFAAVFEPHHIQLLRTHPSVLHLHPDPLLHLHTTRSPHFLGLFQKTVLTHGVYLTGTSNHAADVIVGVLDTGVWPESKSFDDSSFTTPPPSRWKGECESGVDFESSLCNKKIIGARSFSRGFHASSLADHFSDEANRSEYKHNPKEFESARDHDGHGTHTASTSVGSPVANASLLGYAPGTARGMETGARLAAYKVCWVSGCSGSDILAGIDKAISDGVDILSLSLGGGAVPYYYDTIAIGAFAAMQRGIFVACSAGNSGPKMGTLANTAPWITTVGAGTLDRNFPAYVTLGNGVKYTGASLYSGRGMGNKMVPLIYLGKTRTTLPISLAASNSRNSSNLCLPGTLDPTRVKGAVVFCDRGINARVEKGAVVKAAGGVGMILANMATNGKELVADSHLLPALSVSAKLGDAIREYAQSDHNPRVILAFGGTVLNVHPSPVVASFSSRGPNSVTPEILKPDVIGPGVNILAGWSGSIGPTGLTFDKRKTDFNILSGTSMSCPHISGLAAMLKAAHPKWSPAAIRSALMTTAYSIDKTGAPLQDAGKVGTIANPFAYGSGHVDPNKALAPGLVYDITPEDYLSFLCSLNYTMRQIQSLAHQSSVNCSRIINPENINYPSFSVVFNRNWKNGVTYVRKVTNVGPASVVYFVKVQAPHNVRVVVKPKKLVFKYAGQILEYTVRFNSRKVPNNPFNSRFGWITWNDKNHHHQVRSPVAIRWDIY</sequence>
<dbReference type="InterPro" id="IPR034197">
    <property type="entry name" value="Peptidases_S8_3"/>
</dbReference>
<evidence type="ECO:0000313" key="15">
    <source>
        <dbReference type="Proteomes" id="UP000036987"/>
    </source>
</evidence>
<dbReference type="PROSITE" id="PS51892">
    <property type="entry name" value="SUBTILASE"/>
    <property type="match status" value="1"/>
</dbReference>
<dbReference type="EMBL" id="LFYR01000736">
    <property type="protein sequence ID" value="KMZ69945.1"/>
    <property type="molecule type" value="Genomic_DNA"/>
</dbReference>
<evidence type="ECO:0000313" key="14">
    <source>
        <dbReference type="EMBL" id="KMZ69945.1"/>
    </source>
</evidence>
<evidence type="ECO:0000259" key="13">
    <source>
        <dbReference type="Pfam" id="PF17766"/>
    </source>
</evidence>
<dbReference type="InterPro" id="IPR045051">
    <property type="entry name" value="SBT"/>
</dbReference>
<evidence type="ECO:0000259" key="12">
    <source>
        <dbReference type="Pfam" id="PF05922"/>
    </source>
</evidence>
<dbReference type="InterPro" id="IPR000209">
    <property type="entry name" value="Peptidase_S8/S53_dom"/>
</dbReference>
<evidence type="ECO:0000256" key="9">
    <source>
        <dbReference type="SAM" id="SignalP"/>
    </source>
</evidence>
<feature type="domain" description="Subtilisin-like protease fibronectin type-III" evidence="13">
    <location>
        <begin position="683"/>
        <end position="785"/>
    </location>
</feature>
<feature type="chain" id="PRO_5005527876" evidence="9">
    <location>
        <begin position="22"/>
        <end position="790"/>
    </location>
</feature>
<dbReference type="InterPro" id="IPR041469">
    <property type="entry name" value="Subtilisin-like_FN3"/>
</dbReference>
<reference evidence="15" key="1">
    <citation type="journal article" date="2016" name="Nature">
        <title>The genome of the seagrass Zostera marina reveals angiosperm adaptation to the sea.</title>
        <authorList>
            <person name="Olsen J.L."/>
            <person name="Rouze P."/>
            <person name="Verhelst B."/>
            <person name="Lin Y.-C."/>
            <person name="Bayer T."/>
            <person name="Collen J."/>
            <person name="Dattolo E."/>
            <person name="De Paoli E."/>
            <person name="Dittami S."/>
            <person name="Maumus F."/>
            <person name="Michel G."/>
            <person name="Kersting A."/>
            <person name="Lauritano C."/>
            <person name="Lohaus R."/>
            <person name="Toepel M."/>
            <person name="Tonon T."/>
            <person name="Vanneste K."/>
            <person name="Amirebrahimi M."/>
            <person name="Brakel J."/>
            <person name="Bostroem C."/>
            <person name="Chovatia M."/>
            <person name="Grimwood J."/>
            <person name="Jenkins J.W."/>
            <person name="Jueterbock A."/>
            <person name="Mraz A."/>
            <person name="Stam W.T."/>
            <person name="Tice H."/>
            <person name="Bornberg-Bauer E."/>
            <person name="Green P.J."/>
            <person name="Pearson G.A."/>
            <person name="Procaccini G."/>
            <person name="Duarte C.M."/>
            <person name="Schmutz J."/>
            <person name="Reusch T.B.H."/>
            <person name="Van de Peer Y."/>
        </authorList>
    </citation>
    <scope>NUCLEOTIDE SEQUENCE [LARGE SCALE GENOMIC DNA]</scope>
    <source>
        <strain evidence="15">cv. Finnish</strain>
    </source>
</reference>
<dbReference type="PANTHER" id="PTHR10795">
    <property type="entry name" value="PROPROTEIN CONVERTASE SUBTILISIN/KEXIN"/>
    <property type="match status" value="1"/>
</dbReference>
<dbReference type="PROSITE" id="PS00138">
    <property type="entry name" value="SUBTILASE_SER"/>
    <property type="match status" value="1"/>
</dbReference>
<evidence type="ECO:0000259" key="10">
    <source>
        <dbReference type="Pfam" id="PF00082"/>
    </source>
</evidence>